<keyword evidence="1" id="KW-1133">Transmembrane helix</keyword>
<keyword evidence="1" id="KW-0472">Membrane</keyword>
<sequence>MSGPRPNSHEVPSHAAPLHRCRPQEHVVVVVFGSRGLLSLFCSVNFLLVN</sequence>
<dbReference type="EMBL" id="AP003753">
    <property type="protein sequence ID" value="BAD30187.1"/>
    <property type="molecule type" value="Genomic_DNA"/>
</dbReference>
<reference evidence="4" key="4">
    <citation type="journal article" date="2008" name="Nucleic Acids Res.">
        <title>The rice annotation project database (RAP-DB): 2008 update.</title>
        <authorList>
            <consortium name="The rice annotation project (RAP)"/>
        </authorList>
    </citation>
    <scope>GENOME REANNOTATION</scope>
    <source>
        <strain evidence="4">cv. Nipponbare</strain>
    </source>
</reference>
<dbReference type="Proteomes" id="UP000000763">
    <property type="component" value="Chromosome 7"/>
</dbReference>
<reference evidence="4" key="3">
    <citation type="journal article" date="2005" name="Nature">
        <title>The map-based sequence of the rice genome.</title>
        <authorList>
            <consortium name="International rice genome sequencing project (IRGSP)"/>
            <person name="Matsumoto T."/>
            <person name="Wu J."/>
            <person name="Kanamori H."/>
            <person name="Katayose Y."/>
            <person name="Fujisawa M."/>
            <person name="Namiki N."/>
            <person name="Mizuno H."/>
            <person name="Yamamoto K."/>
            <person name="Antonio B.A."/>
            <person name="Baba T."/>
            <person name="Sakata K."/>
            <person name="Nagamura Y."/>
            <person name="Aoki H."/>
            <person name="Arikawa K."/>
            <person name="Arita K."/>
            <person name="Bito T."/>
            <person name="Chiden Y."/>
            <person name="Fujitsuka N."/>
            <person name="Fukunaka R."/>
            <person name="Hamada M."/>
            <person name="Harada C."/>
            <person name="Hayashi A."/>
            <person name="Hijishita S."/>
            <person name="Honda M."/>
            <person name="Hosokawa S."/>
            <person name="Ichikawa Y."/>
            <person name="Idonuma A."/>
            <person name="Iijima M."/>
            <person name="Ikeda M."/>
            <person name="Ikeno M."/>
            <person name="Ito K."/>
            <person name="Ito S."/>
            <person name="Ito T."/>
            <person name="Ito Y."/>
            <person name="Ito Y."/>
            <person name="Iwabuchi A."/>
            <person name="Kamiya K."/>
            <person name="Karasawa W."/>
            <person name="Kurita K."/>
            <person name="Katagiri S."/>
            <person name="Kikuta A."/>
            <person name="Kobayashi H."/>
            <person name="Kobayashi N."/>
            <person name="Machita K."/>
            <person name="Maehara T."/>
            <person name="Masukawa M."/>
            <person name="Mizubayashi T."/>
            <person name="Mukai Y."/>
            <person name="Nagasaki H."/>
            <person name="Nagata Y."/>
            <person name="Naito S."/>
            <person name="Nakashima M."/>
            <person name="Nakama Y."/>
            <person name="Nakamichi Y."/>
            <person name="Nakamura M."/>
            <person name="Meguro A."/>
            <person name="Negishi M."/>
            <person name="Ohta I."/>
            <person name="Ohta T."/>
            <person name="Okamoto M."/>
            <person name="Ono N."/>
            <person name="Saji S."/>
            <person name="Sakaguchi M."/>
            <person name="Sakai K."/>
            <person name="Shibata M."/>
            <person name="Shimokawa T."/>
            <person name="Song J."/>
            <person name="Takazaki Y."/>
            <person name="Terasawa K."/>
            <person name="Tsugane M."/>
            <person name="Tsuji K."/>
            <person name="Ueda S."/>
            <person name="Waki K."/>
            <person name="Yamagata H."/>
            <person name="Yamamoto M."/>
            <person name="Yamamoto S."/>
            <person name="Yamane H."/>
            <person name="Yoshiki S."/>
            <person name="Yoshihara R."/>
            <person name="Yukawa K."/>
            <person name="Zhong H."/>
            <person name="Yano M."/>
            <person name="Yuan Q."/>
            <person name="Ouyang S."/>
            <person name="Liu J."/>
            <person name="Jones K.M."/>
            <person name="Gansberger K."/>
            <person name="Moffat K."/>
            <person name="Hill J."/>
            <person name="Bera J."/>
            <person name="Fadrosh D."/>
            <person name="Jin S."/>
            <person name="Johri S."/>
            <person name="Kim M."/>
            <person name="Overton L."/>
            <person name="Reardon M."/>
            <person name="Tsitrin T."/>
            <person name="Vuong H."/>
            <person name="Weaver B."/>
            <person name="Ciecko A."/>
            <person name="Tallon L."/>
            <person name="Jackson J."/>
            <person name="Pai G."/>
            <person name="Aken S.V."/>
            <person name="Utterback T."/>
            <person name="Reidmuller S."/>
            <person name="Feldblyum T."/>
            <person name="Hsiao J."/>
            <person name="Zismann V."/>
            <person name="Iobst S."/>
            <person name="de Vazeille A.R."/>
            <person name="Buell C.R."/>
            <person name="Ying K."/>
            <person name="Li Y."/>
            <person name="Lu T."/>
            <person name="Huang Y."/>
            <person name="Zhao Q."/>
            <person name="Feng Q."/>
            <person name="Zhang L."/>
            <person name="Zhu J."/>
            <person name="Weng Q."/>
            <person name="Mu J."/>
            <person name="Lu Y."/>
            <person name="Fan D."/>
            <person name="Liu Y."/>
            <person name="Guan J."/>
            <person name="Zhang Y."/>
            <person name="Yu S."/>
            <person name="Liu X."/>
            <person name="Zhang Y."/>
            <person name="Hong G."/>
            <person name="Han B."/>
            <person name="Choisne N."/>
            <person name="Demange N."/>
            <person name="Orjeda G."/>
            <person name="Samain S."/>
            <person name="Cattolico L."/>
            <person name="Pelletier E."/>
            <person name="Couloux A."/>
            <person name="Segurens B."/>
            <person name="Wincker P."/>
            <person name="D'Hont A."/>
            <person name="Scarpelli C."/>
            <person name="Weissenbach J."/>
            <person name="Salanoubat M."/>
            <person name="Quetier F."/>
            <person name="Yu Y."/>
            <person name="Kim H.R."/>
            <person name="Rambo T."/>
            <person name="Currie J."/>
            <person name="Collura K."/>
            <person name="Luo M."/>
            <person name="Yang T."/>
            <person name="Ammiraju J.S.S."/>
            <person name="Engler F."/>
            <person name="Soderlund C."/>
            <person name="Wing R.A."/>
            <person name="Palmer L.E."/>
            <person name="de la Bastide M."/>
            <person name="Spiegel L."/>
            <person name="Nascimento L."/>
            <person name="Zutavern T."/>
            <person name="O'Shaughnessy A."/>
            <person name="Dike S."/>
            <person name="Dedhia N."/>
            <person name="Preston R."/>
            <person name="Balija V."/>
            <person name="McCombie W.R."/>
            <person name="Chow T."/>
            <person name="Chen H."/>
            <person name="Chung M."/>
            <person name="Chen C."/>
            <person name="Shaw J."/>
            <person name="Wu H."/>
            <person name="Hsiao K."/>
            <person name="Chao Y."/>
            <person name="Chu M."/>
            <person name="Cheng C."/>
            <person name="Hour A."/>
            <person name="Lee P."/>
            <person name="Lin S."/>
            <person name="Lin Y."/>
            <person name="Liou J."/>
            <person name="Liu S."/>
            <person name="Hsing Y."/>
            <person name="Raghuvanshi S."/>
            <person name="Mohanty A."/>
            <person name="Bharti A.K."/>
            <person name="Gaur A."/>
            <person name="Gupta V."/>
            <person name="Kumar D."/>
            <person name="Ravi V."/>
            <person name="Vij S."/>
            <person name="Kapur A."/>
            <person name="Khurana P."/>
            <person name="Khurana P."/>
            <person name="Khurana J.P."/>
            <person name="Tyagi A.K."/>
            <person name="Gaikwad K."/>
            <person name="Singh A."/>
            <person name="Dalal V."/>
            <person name="Srivastava S."/>
            <person name="Dixit A."/>
            <person name="Pal A.K."/>
            <person name="Ghazi I.A."/>
            <person name="Yadav M."/>
            <person name="Pandit A."/>
            <person name="Bhargava A."/>
            <person name="Sureshbabu K."/>
            <person name="Batra K."/>
            <person name="Sharma T.R."/>
            <person name="Mohapatra T."/>
            <person name="Singh N.K."/>
            <person name="Messing J."/>
            <person name="Nelson A.B."/>
            <person name="Fuks G."/>
            <person name="Kavchok S."/>
            <person name="Keizer G."/>
            <person name="Linton E."/>
            <person name="Llaca V."/>
            <person name="Song R."/>
            <person name="Tanyolac B."/>
            <person name="Young S."/>
            <person name="Ho-Il K."/>
            <person name="Hahn J.H."/>
            <person name="Sangsakoo G."/>
            <person name="Vanavichit A."/>
            <person name="de Mattos Luiz.A.T."/>
            <person name="Zimmer P.D."/>
            <person name="Malone G."/>
            <person name="Dellagostin O."/>
            <person name="de Oliveira A.C."/>
            <person name="Bevan M."/>
            <person name="Bancroft I."/>
            <person name="Minx P."/>
            <person name="Cordum H."/>
            <person name="Wilson R."/>
            <person name="Cheng Z."/>
            <person name="Jin W."/>
            <person name="Jiang J."/>
            <person name="Leong S.A."/>
            <person name="Iwama H."/>
            <person name="Gojobori T."/>
            <person name="Itoh T."/>
            <person name="Niimura Y."/>
            <person name="Fujii Y."/>
            <person name="Habara T."/>
            <person name="Sakai H."/>
            <person name="Sato Y."/>
            <person name="Wilson G."/>
            <person name="Kumar K."/>
            <person name="McCouch S."/>
            <person name="Juretic N."/>
            <person name="Hoen D."/>
            <person name="Wright S."/>
            <person name="Bruskiewich R."/>
            <person name="Bureau T."/>
            <person name="Miyao A."/>
            <person name="Hirochika H."/>
            <person name="Nishikawa T."/>
            <person name="Kadowaki K."/>
            <person name="Sugiura M."/>
            <person name="Burr B."/>
            <person name="Sasaki T."/>
        </authorList>
    </citation>
    <scope>NUCLEOTIDE SEQUENCE [LARGE SCALE GENOMIC DNA]</scope>
    <source>
        <strain evidence="4">cv. Nipponbare</strain>
    </source>
</reference>
<gene>
    <name evidence="3" type="ORF">OJ1339_B08.12</name>
    <name evidence="2" type="ORF">P0506C07.3</name>
</gene>
<proteinExistence type="predicted"/>
<evidence type="ECO:0000313" key="3">
    <source>
        <dbReference type="EMBL" id="BAD30187.1"/>
    </source>
</evidence>
<name>Q7XI28_ORYSJ</name>
<keyword evidence="1" id="KW-0812">Transmembrane</keyword>
<organism evidence="2 4">
    <name type="scientific">Oryza sativa subsp. japonica</name>
    <name type="common">Rice</name>
    <dbReference type="NCBI Taxonomy" id="39947"/>
    <lineage>
        <taxon>Eukaryota</taxon>
        <taxon>Viridiplantae</taxon>
        <taxon>Streptophyta</taxon>
        <taxon>Embryophyta</taxon>
        <taxon>Tracheophyta</taxon>
        <taxon>Spermatophyta</taxon>
        <taxon>Magnoliopsida</taxon>
        <taxon>Liliopsida</taxon>
        <taxon>Poales</taxon>
        <taxon>Poaceae</taxon>
        <taxon>BOP clade</taxon>
        <taxon>Oryzoideae</taxon>
        <taxon>Oryzeae</taxon>
        <taxon>Oryzinae</taxon>
        <taxon>Oryza</taxon>
        <taxon>Oryza sativa</taxon>
    </lineage>
</organism>
<feature type="transmembrane region" description="Helical" evidence="1">
    <location>
        <begin position="27"/>
        <end position="48"/>
    </location>
</feature>
<evidence type="ECO:0000313" key="2">
    <source>
        <dbReference type="EMBL" id="BAC79929.1"/>
    </source>
</evidence>
<accession>Q7XI28</accession>
<protein>
    <submittedName>
        <fullName evidence="2">Uncharacterized protein</fullName>
    </submittedName>
</protein>
<reference evidence="2" key="2">
    <citation type="submission" date="2001-11" db="EMBL/GenBank/DDBJ databases">
        <title>Oryza sativa nipponbare(GA3) genomic DNA, chromosome 7, PAC clone:P0506C07.</title>
        <authorList>
            <person name="Sasaki T."/>
            <person name="Matsumoto T."/>
            <person name="Yamamoto K."/>
        </authorList>
    </citation>
    <scope>NUCLEOTIDE SEQUENCE</scope>
</reference>
<dbReference type="EMBL" id="AP004384">
    <property type="protein sequence ID" value="BAC79929.1"/>
    <property type="molecule type" value="Genomic_DNA"/>
</dbReference>
<dbReference type="AlphaFoldDB" id="Q7XI28"/>
<evidence type="ECO:0000256" key="1">
    <source>
        <dbReference type="SAM" id="Phobius"/>
    </source>
</evidence>
<evidence type="ECO:0000313" key="4">
    <source>
        <dbReference type="Proteomes" id="UP000000763"/>
    </source>
</evidence>
<reference evidence="3" key="1">
    <citation type="submission" date="2001-06" db="EMBL/GenBank/DDBJ databases">
        <title>Oryza sativa nipponbare(GA3) genomic DNA, chromosome 7, BAC clone:OJ1339_B08.</title>
        <authorList>
            <person name="Sasaki T."/>
            <person name="Matsumoto T."/>
            <person name="Yamamoto K."/>
        </authorList>
    </citation>
    <scope>NUCLEOTIDE SEQUENCE</scope>
</reference>